<dbReference type="Proteomes" id="UP000189761">
    <property type="component" value="Unassembled WGS sequence"/>
</dbReference>
<comment type="caution">
    <text evidence="1">The sequence shown here is derived from an EMBL/GenBank/DDBJ whole genome shotgun (WGS) entry which is preliminary data.</text>
</comment>
<gene>
    <name evidence="1" type="ORF">BWZ43_02145</name>
</gene>
<dbReference type="AlphaFoldDB" id="A0A8E2LHC7"/>
<name>A0A8E2LHC7_9BACI</name>
<evidence type="ECO:0000313" key="1">
    <source>
        <dbReference type="EMBL" id="OOP69994.1"/>
    </source>
</evidence>
<proteinExistence type="predicted"/>
<reference evidence="1 2" key="1">
    <citation type="submission" date="2017-01" db="EMBL/GenBank/DDBJ databases">
        <title>Draft genome sequence of Bacillus oleronius.</title>
        <authorList>
            <person name="Allam M."/>
        </authorList>
    </citation>
    <scope>NUCLEOTIDE SEQUENCE [LARGE SCALE GENOMIC DNA]</scope>
    <source>
        <strain evidence="1 2">DSM 9356</strain>
    </source>
</reference>
<accession>A0A8E2LHC7</accession>
<keyword evidence="2" id="KW-1185">Reference proteome</keyword>
<protein>
    <submittedName>
        <fullName evidence="1">Uncharacterized protein</fullName>
    </submittedName>
</protein>
<sequence length="138" mass="15751">MVILFIIFSLISAGTTYALLDPSGNYLKGSNSNLQVTTSETPTNEIETSLEQFKKDIKAVNSKSEKEIGDYESNSLVDVLNNITLYQRNRLSQVQLFSEEAKYQQLDRIIVYTEQKKQFESEQIVKDLTDILTDLTKE</sequence>
<organism evidence="1 2">
    <name type="scientific">Heyndrickxia oleronia</name>
    <dbReference type="NCBI Taxonomy" id="38875"/>
    <lineage>
        <taxon>Bacteria</taxon>
        <taxon>Bacillati</taxon>
        <taxon>Bacillota</taxon>
        <taxon>Bacilli</taxon>
        <taxon>Bacillales</taxon>
        <taxon>Bacillaceae</taxon>
        <taxon>Heyndrickxia</taxon>
    </lineage>
</organism>
<dbReference type="RefSeq" id="WP_071977208.1">
    <property type="nucleotide sequence ID" value="NZ_CP065424.1"/>
</dbReference>
<evidence type="ECO:0000313" key="2">
    <source>
        <dbReference type="Proteomes" id="UP000189761"/>
    </source>
</evidence>
<dbReference type="EMBL" id="MTLA01000023">
    <property type="protein sequence ID" value="OOP69994.1"/>
    <property type="molecule type" value="Genomic_DNA"/>
</dbReference>